<evidence type="ECO:0000256" key="3">
    <source>
        <dbReference type="SAM" id="Phobius"/>
    </source>
</evidence>
<dbReference type="SUPFAM" id="SSF103088">
    <property type="entry name" value="OmpA-like"/>
    <property type="match status" value="1"/>
</dbReference>
<accession>A0A4R2GRP8</accession>
<name>A0A4R2GRP8_9HYPH</name>
<keyword evidence="1 3" id="KW-0472">Membrane</keyword>
<dbReference type="Proteomes" id="UP000294881">
    <property type="component" value="Unassembled WGS sequence"/>
</dbReference>
<keyword evidence="3" id="KW-1133">Transmembrane helix</keyword>
<gene>
    <name evidence="5" type="ORF">EV666_109135</name>
</gene>
<dbReference type="Pfam" id="PF00691">
    <property type="entry name" value="OmpA"/>
    <property type="match status" value="1"/>
</dbReference>
<dbReference type="RefSeq" id="WP_132007729.1">
    <property type="nucleotide sequence ID" value="NZ_JBHUNN010000002.1"/>
</dbReference>
<feature type="coiled-coil region" evidence="2">
    <location>
        <begin position="129"/>
        <end position="163"/>
    </location>
</feature>
<protein>
    <submittedName>
        <fullName evidence="5">Chemotaxis protein MotB</fullName>
    </submittedName>
</protein>
<dbReference type="CDD" id="cd07185">
    <property type="entry name" value="OmpA_C-like"/>
    <property type="match status" value="1"/>
</dbReference>
<dbReference type="PANTHER" id="PTHR30329">
    <property type="entry name" value="STATOR ELEMENT OF FLAGELLAR MOTOR COMPLEX"/>
    <property type="match status" value="1"/>
</dbReference>
<feature type="domain" description="OmpA-like" evidence="4">
    <location>
        <begin position="213"/>
        <end position="340"/>
    </location>
</feature>
<dbReference type="AlphaFoldDB" id="A0A4R2GRP8"/>
<keyword evidence="6" id="KW-1185">Reference proteome</keyword>
<dbReference type="NCBIfam" id="NF006545">
    <property type="entry name" value="PRK09039.1-4"/>
    <property type="match status" value="1"/>
</dbReference>
<dbReference type="PANTHER" id="PTHR30329:SF21">
    <property type="entry name" value="LIPOPROTEIN YIAD-RELATED"/>
    <property type="match status" value="1"/>
</dbReference>
<dbReference type="InterPro" id="IPR050330">
    <property type="entry name" value="Bact_OuterMem_StrucFunc"/>
</dbReference>
<evidence type="ECO:0000259" key="4">
    <source>
        <dbReference type="PROSITE" id="PS51123"/>
    </source>
</evidence>
<sequence length="340" mass="37496">MPQLARGRRERRSLDYWPGFVDALSTLVLAVVFMLSIFAVLQYYLGQEISGKDSALTRLNRQISELTDLLALEKSRGRNQMLELDRLRSSLAALDAEKNRLQGLADGAAGAAGRLGAVTGELDAQKQISAKALSQVELLNQQMAALRSQLAALEQALSASEARDRESQARIADLGSRLNVALAQRVQELARYRSDFFGRLRQILGERDDIRIVGDRFVFQSEVLFDTGSATLSPRGHAELDKIASAITELTRTIPADIPWVLRVDGHTDDRPLSGAGQFRSNWDLSAARAIAVVQYLAGKGVPPQRLLAAGFGEYQPLELGDSDQARARNRRIEMKLTER</sequence>
<dbReference type="InterPro" id="IPR006665">
    <property type="entry name" value="OmpA-like"/>
</dbReference>
<evidence type="ECO:0000313" key="6">
    <source>
        <dbReference type="Proteomes" id="UP000294881"/>
    </source>
</evidence>
<dbReference type="Gene3D" id="3.30.1330.60">
    <property type="entry name" value="OmpA-like domain"/>
    <property type="match status" value="1"/>
</dbReference>
<feature type="transmembrane region" description="Helical" evidence="3">
    <location>
        <begin position="20"/>
        <end position="45"/>
    </location>
</feature>
<keyword evidence="3" id="KW-0812">Transmembrane</keyword>
<proteinExistence type="predicted"/>
<feature type="coiled-coil region" evidence="2">
    <location>
        <begin position="56"/>
        <end position="104"/>
    </location>
</feature>
<dbReference type="InterPro" id="IPR036737">
    <property type="entry name" value="OmpA-like_sf"/>
</dbReference>
<organism evidence="5 6">
    <name type="scientific">Camelimonas lactis</name>
    <dbReference type="NCBI Taxonomy" id="659006"/>
    <lineage>
        <taxon>Bacteria</taxon>
        <taxon>Pseudomonadati</taxon>
        <taxon>Pseudomonadota</taxon>
        <taxon>Alphaproteobacteria</taxon>
        <taxon>Hyphomicrobiales</taxon>
        <taxon>Chelatococcaceae</taxon>
        <taxon>Camelimonas</taxon>
    </lineage>
</organism>
<comment type="caution">
    <text evidence="5">The sequence shown here is derived from an EMBL/GenBank/DDBJ whole genome shotgun (WGS) entry which is preliminary data.</text>
</comment>
<dbReference type="NCBIfam" id="NF006544">
    <property type="entry name" value="PRK09039.1-3"/>
    <property type="match status" value="1"/>
</dbReference>
<evidence type="ECO:0000256" key="1">
    <source>
        <dbReference type="PROSITE-ProRule" id="PRU00473"/>
    </source>
</evidence>
<evidence type="ECO:0000256" key="2">
    <source>
        <dbReference type="SAM" id="Coils"/>
    </source>
</evidence>
<dbReference type="EMBL" id="SLWL01000009">
    <property type="protein sequence ID" value="TCO12487.1"/>
    <property type="molecule type" value="Genomic_DNA"/>
</dbReference>
<dbReference type="NCBIfam" id="NF006543">
    <property type="entry name" value="PRK09039.1-2"/>
    <property type="match status" value="1"/>
</dbReference>
<dbReference type="GO" id="GO:0016020">
    <property type="term" value="C:membrane"/>
    <property type="evidence" value="ECO:0007669"/>
    <property type="project" value="UniProtKB-UniRule"/>
</dbReference>
<evidence type="ECO:0000313" key="5">
    <source>
        <dbReference type="EMBL" id="TCO12487.1"/>
    </source>
</evidence>
<dbReference type="PROSITE" id="PS51123">
    <property type="entry name" value="OMPA_2"/>
    <property type="match status" value="1"/>
</dbReference>
<reference evidence="5 6" key="1">
    <citation type="submission" date="2019-03" db="EMBL/GenBank/DDBJ databases">
        <title>Genomic Encyclopedia of Type Strains, Phase IV (KMG-IV): sequencing the most valuable type-strain genomes for metagenomic binning, comparative biology and taxonomic classification.</title>
        <authorList>
            <person name="Goeker M."/>
        </authorList>
    </citation>
    <scope>NUCLEOTIDE SEQUENCE [LARGE SCALE GENOMIC DNA]</scope>
    <source>
        <strain evidence="5 6">DSM 22958</strain>
    </source>
</reference>
<keyword evidence="2" id="KW-0175">Coiled coil</keyword>
<dbReference type="Gene3D" id="1.10.287.1490">
    <property type="match status" value="1"/>
</dbReference>
<dbReference type="OrthoDB" id="9815217at2"/>